<dbReference type="EMBL" id="CP062796">
    <property type="protein sequence ID" value="QUL99581.1"/>
    <property type="molecule type" value="Genomic_DNA"/>
</dbReference>
<dbReference type="InterPro" id="IPR004720">
    <property type="entry name" value="PTS_IIB_sorbose-sp"/>
</dbReference>
<accession>A0AAT9LDX3</accession>
<keyword evidence="2" id="KW-0813">Transport</keyword>
<dbReference type="Gene3D" id="3.40.35.10">
    <property type="entry name" value="Phosphotransferase system, sorbose subfamily IIB component"/>
    <property type="match status" value="1"/>
</dbReference>
<reference evidence="9" key="2">
    <citation type="journal article" date="2023" name="Biology">
        <title>Prokaryotic Life Associated with Coal-Fire Gas Vents Revealed by Metagenomics.</title>
        <authorList>
            <person name="Kadnikov V.V."/>
            <person name="Mardanov A.V."/>
            <person name="Beletsky A.V."/>
            <person name="Karnachuk O.V."/>
            <person name="Ravin N.V."/>
        </authorList>
    </citation>
    <scope>NUCLEOTIDE SEQUENCE</scope>
    <source>
        <strain evidence="9">Bu02</strain>
    </source>
</reference>
<evidence type="ECO:0000313" key="9">
    <source>
        <dbReference type="EMBL" id="QUL99581.1"/>
    </source>
</evidence>
<keyword evidence="3" id="KW-0963">Cytoplasm</keyword>
<dbReference type="KEGG" id="fcz:IMF26_04800"/>
<evidence type="ECO:0000256" key="1">
    <source>
        <dbReference type="ARBA" id="ARBA00004496"/>
    </source>
</evidence>
<protein>
    <submittedName>
        <fullName evidence="9">PTS sugar transporter subunit IIB</fullName>
    </submittedName>
</protein>
<gene>
    <name evidence="9" type="ORF">IMF26_04800</name>
</gene>
<evidence type="ECO:0000256" key="3">
    <source>
        <dbReference type="ARBA" id="ARBA00022490"/>
    </source>
</evidence>
<dbReference type="Pfam" id="PF03830">
    <property type="entry name" value="PTSIIB_sorb"/>
    <property type="match status" value="1"/>
</dbReference>
<reference evidence="9" key="1">
    <citation type="submission" date="2020-10" db="EMBL/GenBank/DDBJ databases">
        <authorList>
            <person name="Kadnikov V."/>
            <person name="Beletsky A.V."/>
            <person name="Mardanov A.V."/>
            <person name="Karnachuk O.V."/>
            <person name="Ravin N.V."/>
        </authorList>
    </citation>
    <scope>NUCLEOTIDE SEQUENCE</scope>
    <source>
        <strain evidence="9">Bu02</strain>
    </source>
</reference>
<keyword evidence="4 9" id="KW-0762">Sugar transport</keyword>
<evidence type="ECO:0000256" key="6">
    <source>
        <dbReference type="ARBA" id="ARBA00022683"/>
    </source>
</evidence>
<evidence type="ECO:0000259" key="8">
    <source>
        <dbReference type="PROSITE" id="PS51101"/>
    </source>
</evidence>
<organism evidence="9">
    <name type="scientific">Candidatus Fermentithermobacillus carboniphilus</name>
    <dbReference type="NCBI Taxonomy" id="3085328"/>
    <lineage>
        <taxon>Bacteria</taxon>
        <taxon>Bacillati</taxon>
        <taxon>Bacillota</taxon>
        <taxon>Candidatus Fermentithermobacillia</taxon>
        <taxon>Candidatus Fermentithermobacillales</taxon>
        <taxon>Candidatus Fermentithermobacillaceae</taxon>
        <taxon>Candidatus Fermentithermobacillus</taxon>
    </lineage>
</organism>
<dbReference type="GO" id="GO:0005737">
    <property type="term" value="C:cytoplasm"/>
    <property type="evidence" value="ECO:0007669"/>
    <property type="project" value="UniProtKB-SubCell"/>
</dbReference>
<keyword evidence="7" id="KW-0418">Kinase</keyword>
<dbReference type="GO" id="GO:0009401">
    <property type="term" value="P:phosphoenolpyruvate-dependent sugar phosphotransferase system"/>
    <property type="evidence" value="ECO:0007669"/>
    <property type="project" value="UniProtKB-KW"/>
</dbReference>
<dbReference type="SUPFAM" id="SSF52728">
    <property type="entry name" value="PTS IIb component"/>
    <property type="match status" value="1"/>
</dbReference>
<evidence type="ECO:0000256" key="7">
    <source>
        <dbReference type="ARBA" id="ARBA00022777"/>
    </source>
</evidence>
<evidence type="ECO:0000256" key="4">
    <source>
        <dbReference type="ARBA" id="ARBA00022597"/>
    </source>
</evidence>
<proteinExistence type="predicted"/>
<dbReference type="PROSITE" id="PS51101">
    <property type="entry name" value="PTS_EIIB_TYPE_4"/>
    <property type="match status" value="1"/>
</dbReference>
<dbReference type="GO" id="GO:0008982">
    <property type="term" value="F:protein-N(PI)-phosphohistidine-sugar phosphotransferase activity"/>
    <property type="evidence" value="ECO:0007669"/>
    <property type="project" value="InterPro"/>
</dbReference>
<dbReference type="GO" id="GO:0016301">
    <property type="term" value="F:kinase activity"/>
    <property type="evidence" value="ECO:0007669"/>
    <property type="project" value="UniProtKB-KW"/>
</dbReference>
<keyword evidence="5" id="KW-0808">Transferase</keyword>
<sequence>MAVWAKALGAKRIVIVDDQVSQDPFLQKVMRLAAPPQIKVDICSISQAREVLTGHDEASTIVLLKTPQTALSLFENGVRFNSLNVGGIGAGPGRKPAYRNISLSSDEFSALEKLVSSGVQVVFKIVPDDRGMTLADLEPKLKAIFKHN</sequence>
<evidence type="ECO:0000256" key="2">
    <source>
        <dbReference type="ARBA" id="ARBA00022448"/>
    </source>
</evidence>
<name>A0AAT9LDX3_9FIRM</name>
<dbReference type="InterPro" id="IPR036667">
    <property type="entry name" value="PTS_IIB_sorbose-sp_sf"/>
</dbReference>
<comment type="subcellular location">
    <subcellularLocation>
        <location evidence="1">Cytoplasm</location>
    </subcellularLocation>
</comment>
<dbReference type="AlphaFoldDB" id="A0AAT9LDX3"/>
<evidence type="ECO:0000256" key="5">
    <source>
        <dbReference type="ARBA" id="ARBA00022679"/>
    </source>
</evidence>
<feature type="domain" description="PTS EIIB type-4" evidence="8">
    <location>
        <begin position="1"/>
        <end position="145"/>
    </location>
</feature>
<keyword evidence="6" id="KW-0598">Phosphotransferase system</keyword>